<sequence>MTWDMERGKDKTWQTVRLKDFNWVASHCINE</sequence>
<proteinExistence type="predicted"/>
<accession>K6AFV3</accession>
<organism evidence="1 2">
    <name type="scientific">Parabacteroides merdae CL03T12C32</name>
    <dbReference type="NCBI Taxonomy" id="999420"/>
    <lineage>
        <taxon>Bacteria</taxon>
        <taxon>Pseudomonadati</taxon>
        <taxon>Bacteroidota</taxon>
        <taxon>Bacteroidia</taxon>
        <taxon>Bacteroidales</taxon>
        <taxon>Tannerellaceae</taxon>
        <taxon>Parabacteroides</taxon>
    </lineage>
</organism>
<dbReference type="EMBL" id="AGZQ01000006">
    <property type="protein sequence ID" value="EKN14618.1"/>
    <property type="molecule type" value="Genomic_DNA"/>
</dbReference>
<gene>
    <name evidence="1" type="ORF">HMPREF1060_01295</name>
</gene>
<dbReference type="AlphaFoldDB" id="K6AFV3"/>
<evidence type="ECO:0000313" key="2">
    <source>
        <dbReference type="Proteomes" id="UP000006271"/>
    </source>
</evidence>
<dbReference type="Proteomes" id="UP000006271">
    <property type="component" value="Unassembled WGS sequence"/>
</dbReference>
<comment type="caution">
    <text evidence="1">The sequence shown here is derived from an EMBL/GenBank/DDBJ whole genome shotgun (WGS) entry which is preliminary data.</text>
</comment>
<name>K6AFV3_9BACT</name>
<evidence type="ECO:0000313" key="1">
    <source>
        <dbReference type="EMBL" id="EKN14618.1"/>
    </source>
</evidence>
<dbReference type="HOGENOM" id="CLU_3397804_0_0_10"/>
<reference evidence="1 2" key="1">
    <citation type="submission" date="2012-02" db="EMBL/GenBank/DDBJ databases">
        <title>The Genome Sequence of Parabacteroides merdae CL03T12C32.</title>
        <authorList>
            <consortium name="The Broad Institute Genome Sequencing Platform"/>
            <person name="Earl A."/>
            <person name="Ward D."/>
            <person name="Feldgarden M."/>
            <person name="Gevers D."/>
            <person name="Zitomersky N.L."/>
            <person name="Coyne M.J."/>
            <person name="Comstock L.E."/>
            <person name="Young S.K."/>
            <person name="Zeng Q."/>
            <person name="Gargeya S."/>
            <person name="Fitzgerald M."/>
            <person name="Haas B."/>
            <person name="Abouelleil A."/>
            <person name="Alvarado L."/>
            <person name="Arachchi H.M."/>
            <person name="Berlin A."/>
            <person name="Chapman S.B."/>
            <person name="Gearin G."/>
            <person name="Goldberg J."/>
            <person name="Griggs A."/>
            <person name="Gujja S."/>
            <person name="Hansen M."/>
            <person name="Heiman D."/>
            <person name="Howarth C."/>
            <person name="Larimer J."/>
            <person name="Lui A."/>
            <person name="MacDonald P.J.P."/>
            <person name="McCowen C."/>
            <person name="Montmayeur A."/>
            <person name="Murphy C."/>
            <person name="Neiman D."/>
            <person name="Pearson M."/>
            <person name="Priest M."/>
            <person name="Roberts A."/>
            <person name="Saif S."/>
            <person name="Shea T."/>
            <person name="Sisk P."/>
            <person name="Stolte C."/>
            <person name="Sykes S."/>
            <person name="Wortman J."/>
            <person name="Nusbaum C."/>
            <person name="Birren B."/>
        </authorList>
    </citation>
    <scope>NUCLEOTIDE SEQUENCE [LARGE SCALE GENOMIC DNA]</scope>
    <source>
        <strain evidence="1 2">CL03T12C32</strain>
    </source>
</reference>
<protein>
    <submittedName>
        <fullName evidence="1">Uncharacterized protein</fullName>
    </submittedName>
</protein>